<evidence type="ECO:0000313" key="2">
    <source>
        <dbReference type="Proteomes" id="UP001634394"/>
    </source>
</evidence>
<feature type="non-terminal residue" evidence="1">
    <location>
        <position position="1"/>
    </location>
</feature>
<dbReference type="EMBL" id="JBJQND010000018">
    <property type="protein sequence ID" value="KAL3836358.1"/>
    <property type="molecule type" value="Genomic_DNA"/>
</dbReference>
<accession>A0ABD3TJL2</accession>
<dbReference type="AlphaFoldDB" id="A0ABD3TJL2"/>
<name>A0ABD3TJL2_SINWO</name>
<sequence>SNSGTNISMNNTALYETHNEVISQDNYDQINRVTPGRDNNIIDRVYNNDEPEYLQILE</sequence>
<gene>
    <name evidence="1" type="ORF">ACJMK2_021791</name>
</gene>
<comment type="caution">
    <text evidence="1">The sequence shown here is derived from an EMBL/GenBank/DDBJ whole genome shotgun (WGS) entry which is preliminary data.</text>
</comment>
<organism evidence="1 2">
    <name type="scientific">Sinanodonta woodiana</name>
    <name type="common">Chinese pond mussel</name>
    <name type="synonym">Anodonta woodiana</name>
    <dbReference type="NCBI Taxonomy" id="1069815"/>
    <lineage>
        <taxon>Eukaryota</taxon>
        <taxon>Metazoa</taxon>
        <taxon>Spiralia</taxon>
        <taxon>Lophotrochozoa</taxon>
        <taxon>Mollusca</taxon>
        <taxon>Bivalvia</taxon>
        <taxon>Autobranchia</taxon>
        <taxon>Heteroconchia</taxon>
        <taxon>Palaeoheterodonta</taxon>
        <taxon>Unionida</taxon>
        <taxon>Unionoidea</taxon>
        <taxon>Unionidae</taxon>
        <taxon>Unioninae</taxon>
        <taxon>Sinanodonta</taxon>
    </lineage>
</organism>
<proteinExistence type="predicted"/>
<dbReference type="Proteomes" id="UP001634394">
    <property type="component" value="Unassembled WGS sequence"/>
</dbReference>
<reference evidence="1 2" key="1">
    <citation type="submission" date="2024-11" db="EMBL/GenBank/DDBJ databases">
        <title>Chromosome-level genome assembly of the freshwater bivalve Anodonta woodiana.</title>
        <authorList>
            <person name="Chen X."/>
        </authorList>
    </citation>
    <scope>NUCLEOTIDE SEQUENCE [LARGE SCALE GENOMIC DNA]</scope>
    <source>
        <strain evidence="1">MN2024</strain>
        <tissue evidence="1">Gills</tissue>
    </source>
</reference>
<keyword evidence="2" id="KW-1185">Reference proteome</keyword>
<protein>
    <submittedName>
        <fullName evidence="1">Uncharacterized protein</fullName>
    </submittedName>
</protein>
<evidence type="ECO:0000313" key="1">
    <source>
        <dbReference type="EMBL" id="KAL3836358.1"/>
    </source>
</evidence>